<dbReference type="RefSeq" id="WP_151053987.1">
    <property type="nucleotide sequence ID" value="NZ_CP044222.1"/>
</dbReference>
<accession>A0A5J6LCK4</accession>
<sequence length="244" mass="27939">MSLQGTEIHRCYDEYGVILVLDDGNKRYLSFGTDDEQSCYLKSQPAQPQADYIRAMLLVLLFVTPSRIISMGLGGGSLNTCLHHQFSGLKQDVVELRHQVIQTAYKYFQLPRSKHITLHNMEAKTFLDTEPTRPADIIFSDIYDENGVDAQQHEPGYLHECYERLKPDGWLVMNCWKEHRGDSILKELALLFADIRTCTTQDGNWIIYACKTKNELINNQLKQSAKQLSQQLGFSVSSYLNRLG</sequence>
<dbReference type="PANTHER" id="PTHR43317">
    <property type="entry name" value="THERMOSPERMINE SYNTHASE ACAULIS5"/>
    <property type="match status" value="1"/>
</dbReference>
<dbReference type="SUPFAM" id="SSF53335">
    <property type="entry name" value="S-adenosyl-L-methionine-dependent methyltransferases"/>
    <property type="match status" value="1"/>
</dbReference>
<dbReference type="Proteomes" id="UP000325606">
    <property type="component" value="Chromosome"/>
</dbReference>
<dbReference type="PANTHER" id="PTHR43317:SF1">
    <property type="entry name" value="THERMOSPERMINE SYNTHASE ACAULIS5"/>
    <property type="match status" value="1"/>
</dbReference>
<dbReference type="EMBL" id="CP044222">
    <property type="protein sequence ID" value="QEW05951.1"/>
    <property type="molecule type" value="Genomic_DNA"/>
</dbReference>
<keyword evidence="1" id="KW-0620">Polyamine biosynthesis</keyword>
<dbReference type="KEGG" id="nik:F5I99_05295"/>
<dbReference type="InterPro" id="IPR029063">
    <property type="entry name" value="SAM-dependent_MTases_sf"/>
</dbReference>
<dbReference type="CDD" id="cd02440">
    <property type="entry name" value="AdoMet_MTases"/>
    <property type="match status" value="1"/>
</dbReference>
<keyword evidence="3" id="KW-1185">Reference proteome</keyword>
<evidence type="ECO:0000256" key="1">
    <source>
        <dbReference type="ARBA" id="ARBA00023115"/>
    </source>
</evidence>
<organism evidence="2 3">
    <name type="scientific">Nitrincola iocasae</name>
    <dbReference type="NCBI Taxonomy" id="2614693"/>
    <lineage>
        <taxon>Bacteria</taxon>
        <taxon>Pseudomonadati</taxon>
        <taxon>Pseudomonadota</taxon>
        <taxon>Gammaproteobacteria</taxon>
        <taxon>Oceanospirillales</taxon>
        <taxon>Oceanospirillaceae</taxon>
        <taxon>Nitrincola</taxon>
    </lineage>
</organism>
<name>A0A5J6LCK4_9GAMM</name>
<proteinExistence type="predicted"/>
<reference evidence="2 3" key="1">
    <citation type="submission" date="2019-09" db="EMBL/GenBank/DDBJ databases">
        <title>Nitrincola iocasae sp. nov., a bacterium isolated from the sediment collected at a cold seep field in South China Sea.</title>
        <authorList>
            <person name="Zhang H."/>
            <person name="Wang H."/>
            <person name="Li C."/>
        </authorList>
    </citation>
    <scope>NUCLEOTIDE SEQUENCE [LARGE SCALE GENOMIC DNA]</scope>
    <source>
        <strain evidence="2 3">KXZD1103</strain>
    </source>
</reference>
<dbReference type="GO" id="GO:0006596">
    <property type="term" value="P:polyamine biosynthetic process"/>
    <property type="evidence" value="ECO:0007669"/>
    <property type="project" value="UniProtKB-KW"/>
</dbReference>
<protein>
    <submittedName>
        <fullName evidence="2">Spermidine synthase</fullName>
    </submittedName>
</protein>
<dbReference type="AlphaFoldDB" id="A0A5J6LCK4"/>
<dbReference type="Gene3D" id="3.40.50.150">
    <property type="entry name" value="Vaccinia Virus protein VP39"/>
    <property type="match status" value="1"/>
</dbReference>
<evidence type="ECO:0000313" key="2">
    <source>
        <dbReference type="EMBL" id="QEW05951.1"/>
    </source>
</evidence>
<evidence type="ECO:0000313" key="3">
    <source>
        <dbReference type="Proteomes" id="UP000325606"/>
    </source>
</evidence>
<gene>
    <name evidence="2" type="ORF">F5I99_05295</name>
</gene>